<feature type="non-terminal residue" evidence="4">
    <location>
        <position position="156"/>
    </location>
</feature>
<keyword evidence="1 3" id="KW-0547">Nucleotide-binding</keyword>
<gene>
    <name evidence="4" type="primary">pol</name>
</gene>
<reference evidence="4" key="1">
    <citation type="journal article" date="2000" name="Eur. J. Plant Pathol.">
        <title>The occurrence of dsRNA species in apparently healthy and virus-infected Ribes cultivars, and evidence that one such species originates from a member of the virus family Totiviridae.</title>
        <authorList>
            <person name="Cox S.D."/>
            <person name="Mayo M.A."/>
            <person name="Jones A.T."/>
        </authorList>
    </citation>
    <scope>NUCLEOTIDE SEQUENCE</scope>
</reference>
<dbReference type="EMBL" id="AJ133821">
    <property type="protein sequence ID" value="CAB43512.1"/>
    <property type="molecule type" value="Genomic_RNA"/>
</dbReference>
<keyword evidence="3" id="KW-0696">RNA-directed RNA polymerase</keyword>
<keyword evidence="3" id="KW-0548">Nucleotidyltransferase</keyword>
<evidence type="ECO:0000313" key="4">
    <source>
        <dbReference type="EMBL" id="CAB43512.1"/>
    </source>
</evidence>
<dbReference type="GO" id="GO:0006351">
    <property type="term" value="P:DNA-templated transcription"/>
    <property type="evidence" value="ECO:0007669"/>
    <property type="project" value="InterPro"/>
</dbReference>
<keyword evidence="3" id="KW-0693">Viral RNA replication</keyword>
<protein>
    <recommendedName>
        <fullName evidence="3">RNA-directed RNA polymerase</fullName>
        <ecNumber evidence="3">2.7.7.48</ecNumber>
    </recommendedName>
</protein>
<dbReference type="GO" id="GO:0000166">
    <property type="term" value="F:nucleotide binding"/>
    <property type="evidence" value="ECO:0007669"/>
    <property type="project" value="UniProtKB-KW"/>
</dbReference>
<dbReference type="GO" id="GO:0003968">
    <property type="term" value="F:RNA-directed RNA polymerase activity"/>
    <property type="evidence" value="ECO:0007669"/>
    <property type="project" value="UniProtKB-KW"/>
</dbReference>
<accession>Q9WA51</accession>
<name>Q9WA51_9VIRU</name>
<evidence type="ECO:0000256" key="3">
    <source>
        <dbReference type="RuleBase" id="RU364050"/>
    </source>
</evidence>
<evidence type="ECO:0000256" key="2">
    <source>
        <dbReference type="ARBA" id="ARBA00048744"/>
    </source>
</evidence>
<dbReference type="GO" id="GO:0003723">
    <property type="term" value="F:RNA binding"/>
    <property type="evidence" value="ECO:0007669"/>
    <property type="project" value="InterPro"/>
</dbReference>
<proteinExistence type="predicted"/>
<dbReference type="InterPro" id="IPR001795">
    <property type="entry name" value="RNA-dir_pol_luteovirus"/>
</dbReference>
<dbReference type="Pfam" id="PF02123">
    <property type="entry name" value="RdRP_4"/>
    <property type="match status" value="1"/>
</dbReference>
<keyword evidence="3" id="KW-0808">Transferase</keyword>
<dbReference type="EC" id="2.7.7.48" evidence="3"/>
<sequence>MAMVNARAQASKCNVFSIGEFLRVEHKITKEEGLGAQYIARACATAVHSRTESQAPVRLTDAVKASVMRIEELAARTNDKKEICARLLEVCVKNLSVVFGVDVEKSMKIIKAHVIMGGAIAARSGSVDYLIKEDNEYQPIVREEDGAGEKVATVGE</sequence>
<evidence type="ECO:0000256" key="1">
    <source>
        <dbReference type="ARBA" id="ARBA00022741"/>
    </source>
</evidence>
<organism evidence="4">
    <name type="scientific">unidentified blackcurrent Totiviridae</name>
    <dbReference type="NCBI Taxonomy" id="94118"/>
    <lineage>
        <taxon>Viruses</taxon>
        <taxon>Riboviria</taxon>
        <taxon>Orthornavirae</taxon>
        <taxon>Duplornaviricota</taxon>
        <taxon>Chrymotiviricetes</taxon>
        <taxon>Ghabrivirales</taxon>
        <taxon>Totiviridae</taxon>
    </lineage>
</organism>
<comment type="catalytic activity">
    <reaction evidence="2 3">
        <text>RNA(n) + a ribonucleoside 5'-triphosphate = RNA(n+1) + diphosphate</text>
        <dbReference type="Rhea" id="RHEA:21248"/>
        <dbReference type="Rhea" id="RHEA-COMP:14527"/>
        <dbReference type="Rhea" id="RHEA-COMP:17342"/>
        <dbReference type="ChEBI" id="CHEBI:33019"/>
        <dbReference type="ChEBI" id="CHEBI:61557"/>
        <dbReference type="ChEBI" id="CHEBI:140395"/>
        <dbReference type="EC" id="2.7.7.48"/>
    </reaction>
</comment>